<dbReference type="Pfam" id="PF02518">
    <property type="entry name" value="HATPase_c"/>
    <property type="match status" value="1"/>
</dbReference>
<dbReference type="PANTHER" id="PTHR43547:SF2">
    <property type="entry name" value="HYBRID SIGNAL TRANSDUCTION HISTIDINE KINASE C"/>
    <property type="match status" value="1"/>
</dbReference>
<keyword evidence="11" id="KW-0472">Membrane</keyword>
<keyword evidence="4" id="KW-0808">Transferase</keyword>
<comment type="catalytic activity">
    <reaction evidence="1">
        <text>ATP + protein L-histidine = ADP + protein N-phospho-L-histidine.</text>
        <dbReference type="EC" id="2.7.13.3"/>
    </reaction>
</comment>
<evidence type="ECO:0000259" key="12">
    <source>
        <dbReference type="PROSITE" id="PS01124"/>
    </source>
</evidence>
<dbReference type="FunFam" id="3.30.565.10:FF:000006">
    <property type="entry name" value="Sensor histidine kinase WalK"/>
    <property type="match status" value="1"/>
</dbReference>
<dbReference type="SMART" id="SM00387">
    <property type="entry name" value="HATPase_c"/>
    <property type="match status" value="1"/>
</dbReference>
<dbReference type="SUPFAM" id="SSF52172">
    <property type="entry name" value="CheY-like"/>
    <property type="match status" value="1"/>
</dbReference>
<dbReference type="SMART" id="SM00388">
    <property type="entry name" value="HisKA"/>
    <property type="match status" value="1"/>
</dbReference>
<dbReference type="InterPro" id="IPR036890">
    <property type="entry name" value="HATPase_C_sf"/>
</dbReference>
<dbReference type="RefSeq" id="WP_078736532.1">
    <property type="nucleotide sequence ID" value="NZ_FUXE01000004.1"/>
</dbReference>
<keyword evidence="6" id="KW-0805">Transcription regulation</keyword>
<dbReference type="InterPro" id="IPR003594">
    <property type="entry name" value="HATPase_dom"/>
</dbReference>
<dbReference type="STRING" id="29524.SAMN02745171_00574"/>
<evidence type="ECO:0000256" key="5">
    <source>
        <dbReference type="ARBA" id="ARBA00022777"/>
    </source>
</evidence>
<dbReference type="AlphaFoldDB" id="A0A1T4LXM3"/>
<dbReference type="Gene3D" id="3.40.50.2300">
    <property type="match status" value="1"/>
</dbReference>
<evidence type="ECO:0000259" key="13">
    <source>
        <dbReference type="PROSITE" id="PS50109"/>
    </source>
</evidence>
<keyword evidence="7" id="KW-0238">DNA-binding</keyword>
<keyword evidence="8" id="KW-0804">Transcription</keyword>
<name>A0A1T4LXM3_9PORP</name>
<gene>
    <name evidence="15" type="ORF">SAMN02745171_00574</name>
</gene>
<feature type="domain" description="HTH araC/xylS-type" evidence="12">
    <location>
        <begin position="837"/>
        <end position="937"/>
    </location>
</feature>
<evidence type="ECO:0000256" key="6">
    <source>
        <dbReference type="ARBA" id="ARBA00023015"/>
    </source>
</evidence>
<dbReference type="InterPro" id="IPR036097">
    <property type="entry name" value="HisK_dim/P_sf"/>
</dbReference>
<evidence type="ECO:0000256" key="11">
    <source>
        <dbReference type="SAM" id="Phobius"/>
    </source>
</evidence>
<dbReference type="OrthoDB" id="9797097at2"/>
<feature type="domain" description="Histidine kinase" evidence="13">
    <location>
        <begin position="435"/>
        <end position="649"/>
    </location>
</feature>
<dbReference type="InterPro" id="IPR001789">
    <property type="entry name" value="Sig_transdc_resp-reg_receiver"/>
</dbReference>
<dbReference type="GO" id="GO:0000155">
    <property type="term" value="F:phosphorelay sensor kinase activity"/>
    <property type="evidence" value="ECO:0007669"/>
    <property type="project" value="InterPro"/>
</dbReference>
<dbReference type="Pfam" id="PF00512">
    <property type="entry name" value="HisKA"/>
    <property type="match status" value="1"/>
</dbReference>
<dbReference type="Pfam" id="PF00072">
    <property type="entry name" value="Response_reg"/>
    <property type="match status" value="1"/>
</dbReference>
<keyword evidence="11" id="KW-1133">Transmembrane helix</keyword>
<dbReference type="Gene3D" id="1.10.10.60">
    <property type="entry name" value="Homeodomain-like"/>
    <property type="match status" value="1"/>
</dbReference>
<feature type="repeat" description="TPR" evidence="10">
    <location>
        <begin position="235"/>
        <end position="268"/>
    </location>
</feature>
<dbReference type="EC" id="2.7.13.3" evidence="2"/>
<dbReference type="SUPFAM" id="SSF47384">
    <property type="entry name" value="Homodimeric domain of signal transducing histidine kinase"/>
    <property type="match status" value="1"/>
</dbReference>
<evidence type="ECO:0000259" key="14">
    <source>
        <dbReference type="PROSITE" id="PS50110"/>
    </source>
</evidence>
<dbReference type="SMART" id="SM00028">
    <property type="entry name" value="TPR"/>
    <property type="match status" value="6"/>
</dbReference>
<dbReference type="PROSITE" id="PS50109">
    <property type="entry name" value="HIS_KIN"/>
    <property type="match status" value="1"/>
</dbReference>
<dbReference type="InterPro" id="IPR011990">
    <property type="entry name" value="TPR-like_helical_dom_sf"/>
</dbReference>
<dbReference type="SUPFAM" id="SSF46689">
    <property type="entry name" value="Homeodomain-like"/>
    <property type="match status" value="1"/>
</dbReference>
<feature type="modified residue" description="4-aspartylphosphate" evidence="9">
    <location>
        <position position="736"/>
    </location>
</feature>
<dbReference type="Gene3D" id="1.25.40.10">
    <property type="entry name" value="Tetratricopeptide repeat domain"/>
    <property type="match status" value="2"/>
</dbReference>
<evidence type="ECO:0000256" key="2">
    <source>
        <dbReference type="ARBA" id="ARBA00012438"/>
    </source>
</evidence>
<dbReference type="InterPro" id="IPR011006">
    <property type="entry name" value="CheY-like_superfamily"/>
</dbReference>
<dbReference type="InterPro" id="IPR005467">
    <property type="entry name" value="His_kinase_dom"/>
</dbReference>
<dbReference type="InterPro" id="IPR018062">
    <property type="entry name" value="HTH_AraC-typ_CS"/>
</dbReference>
<evidence type="ECO:0000256" key="7">
    <source>
        <dbReference type="ARBA" id="ARBA00023125"/>
    </source>
</evidence>
<keyword evidence="3 9" id="KW-0597">Phosphoprotein</keyword>
<dbReference type="PROSITE" id="PS51257">
    <property type="entry name" value="PROKAR_LIPOPROTEIN"/>
    <property type="match status" value="1"/>
</dbReference>
<evidence type="ECO:0000256" key="8">
    <source>
        <dbReference type="ARBA" id="ARBA00023163"/>
    </source>
</evidence>
<dbReference type="PROSITE" id="PS50005">
    <property type="entry name" value="TPR"/>
    <property type="match status" value="2"/>
</dbReference>
<evidence type="ECO:0000313" key="15">
    <source>
        <dbReference type="EMBL" id="SJZ59493.1"/>
    </source>
</evidence>
<reference evidence="16" key="1">
    <citation type="submission" date="2017-02" db="EMBL/GenBank/DDBJ databases">
        <authorList>
            <person name="Varghese N."/>
            <person name="Submissions S."/>
        </authorList>
    </citation>
    <scope>NUCLEOTIDE SEQUENCE [LARGE SCALE GENOMIC DNA]</scope>
    <source>
        <strain evidence="16">ATCC 51356</strain>
    </source>
</reference>
<dbReference type="PROSITE" id="PS01124">
    <property type="entry name" value="HTH_ARAC_FAMILY_2"/>
    <property type="match status" value="1"/>
</dbReference>
<evidence type="ECO:0000256" key="9">
    <source>
        <dbReference type="PROSITE-ProRule" id="PRU00169"/>
    </source>
</evidence>
<organism evidence="15 16">
    <name type="scientific">Porphyromonas circumdentaria</name>
    <dbReference type="NCBI Taxonomy" id="29524"/>
    <lineage>
        <taxon>Bacteria</taxon>
        <taxon>Pseudomonadati</taxon>
        <taxon>Bacteroidota</taxon>
        <taxon>Bacteroidia</taxon>
        <taxon>Bacteroidales</taxon>
        <taxon>Porphyromonadaceae</taxon>
        <taxon>Porphyromonas</taxon>
    </lineage>
</organism>
<dbReference type="GO" id="GO:0003700">
    <property type="term" value="F:DNA-binding transcription factor activity"/>
    <property type="evidence" value="ECO:0007669"/>
    <property type="project" value="InterPro"/>
</dbReference>
<dbReference type="Pfam" id="PF13374">
    <property type="entry name" value="TPR_10"/>
    <property type="match status" value="1"/>
</dbReference>
<dbReference type="Pfam" id="PF12833">
    <property type="entry name" value="HTH_18"/>
    <property type="match status" value="1"/>
</dbReference>
<sequence>MELLSRVFLRPLLIVFCIVSLFSSCREKQVLTSPQEHHRIDSIVRAQKSIEELARLQEAWEREGNLTGSVLVLREWGRRLRDESRFEEALKVHSKGLEQAELLNDTAEIVRALNNIGTNYRRLGVLDVATEYHYKAWKISEEVTDTSYVAIKNRVVSLNGLGNIYITLGNYERADSAFRMALQGEERLKSDVGRAINYANIASIFQNKGMLDSAWTYYRRSMEFNQKANNTLGISLCYTYYGQLYEQEKQYDKASEAYHEAYRLMEVSKDDWHTLNSLIALARISYKEALFQEAEAYLNKAQQKAEKIKSIAHLSDIYNLYYLIYKERGNYHRALAFHEQATLYADSVVDIKKMNQIQNISLSIERSREQQKTLLAEQEFQEERTVRRIGFAIFFMVILVLLLLISTMYYISRSRARNHRMLKKMNSMRETFFTNITHEFRTPLTLILGVSRDLQNGAETTPKIRHDAQLIERQGNNLLQLINQLLDISKVKSTVGDPHWRRGDVGSYMEMIVEGYREHACRHSIDFRFVADKNLEADFVPDYANKLLNNLLSNAFKFTPDRGKIEVSVLKDGDQLLLSVADTGSGIAEEHLEHLFEPFFQVEGDQYSAGTGVGLALVKQIVDTMGGTISVKSRLGEGTTFTLKIPIRHGEGNYALLAQEELYNHPLLPKKEDSTLDTSNEEDDSHIRILIIEDNREVASFIGSRLGSQYAISYAPNGRLGLEKAEEIVPDIIITDLMMPEMGGIEVCQHIRGNELLNHIPIIVITAKVNEEDRISVLKEGADAFLEKPFNEEELRVRVEKLLEQRSLLREKYADFLTQSGSEEDILGEHEDKIFLNKLITTIYVLMEKGQVDVPTIAERLSLSSRQLYRKITALTGDTPSNYVMQVRMRRAKQLLDKHPEWSVGDIALKCGFDEPSNFSRNFRKIYGITPRRYGRQEE</sequence>
<evidence type="ECO:0000256" key="1">
    <source>
        <dbReference type="ARBA" id="ARBA00000085"/>
    </source>
</evidence>
<dbReference type="Gene3D" id="1.10.287.130">
    <property type="match status" value="1"/>
</dbReference>
<protein>
    <recommendedName>
        <fullName evidence="2">histidine kinase</fullName>
        <ecNumber evidence="2">2.7.13.3</ecNumber>
    </recommendedName>
</protein>
<evidence type="ECO:0000256" key="3">
    <source>
        <dbReference type="ARBA" id="ARBA00022553"/>
    </source>
</evidence>
<dbReference type="InterPro" id="IPR019734">
    <property type="entry name" value="TPR_rpt"/>
</dbReference>
<dbReference type="PROSITE" id="PS50110">
    <property type="entry name" value="RESPONSE_REGULATORY"/>
    <property type="match status" value="1"/>
</dbReference>
<keyword evidence="5" id="KW-0418">Kinase</keyword>
<feature type="transmembrane region" description="Helical" evidence="11">
    <location>
        <begin position="389"/>
        <end position="411"/>
    </location>
</feature>
<dbReference type="InterPro" id="IPR003661">
    <property type="entry name" value="HisK_dim/P_dom"/>
</dbReference>
<dbReference type="SUPFAM" id="SSF55874">
    <property type="entry name" value="ATPase domain of HSP90 chaperone/DNA topoisomerase II/histidine kinase"/>
    <property type="match status" value="1"/>
</dbReference>
<dbReference type="Pfam" id="PF13181">
    <property type="entry name" value="TPR_8"/>
    <property type="match status" value="1"/>
</dbReference>
<dbReference type="PRINTS" id="PR00344">
    <property type="entry name" value="BCTRLSENSOR"/>
</dbReference>
<dbReference type="CDD" id="cd00082">
    <property type="entry name" value="HisKA"/>
    <property type="match status" value="1"/>
</dbReference>
<feature type="repeat" description="TPR" evidence="10">
    <location>
        <begin position="155"/>
        <end position="188"/>
    </location>
</feature>
<keyword evidence="10" id="KW-0802">TPR repeat</keyword>
<dbReference type="SMART" id="SM00448">
    <property type="entry name" value="REC"/>
    <property type="match status" value="1"/>
</dbReference>
<dbReference type="SUPFAM" id="SSF48452">
    <property type="entry name" value="TPR-like"/>
    <property type="match status" value="2"/>
</dbReference>
<dbReference type="PANTHER" id="PTHR43547">
    <property type="entry name" value="TWO-COMPONENT HISTIDINE KINASE"/>
    <property type="match status" value="1"/>
</dbReference>
<dbReference type="InterPro" id="IPR018060">
    <property type="entry name" value="HTH_AraC"/>
</dbReference>
<dbReference type="Proteomes" id="UP000190121">
    <property type="component" value="Unassembled WGS sequence"/>
</dbReference>
<dbReference type="InterPro" id="IPR004358">
    <property type="entry name" value="Sig_transdc_His_kin-like_C"/>
</dbReference>
<evidence type="ECO:0000256" key="10">
    <source>
        <dbReference type="PROSITE-ProRule" id="PRU00339"/>
    </source>
</evidence>
<dbReference type="SMART" id="SM00342">
    <property type="entry name" value="HTH_ARAC"/>
    <property type="match status" value="1"/>
</dbReference>
<keyword evidence="16" id="KW-1185">Reference proteome</keyword>
<dbReference type="GO" id="GO:0043565">
    <property type="term" value="F:sequence-specific DNA binding"/>
    <property type="evidence" value="ECO:0007669"/>
    <property type="project" value="InterPro"/>
</dbReference>
<evidence type="ECO:0000313" key="16">
    <source>
        <dbReference type="Proteomes" id="UP000190121"/>
    </source>
</evidence>
<evidence type="ECO:0000256" key="4">
    <source>
        <dbReference type="ARBA" id="ARBA00022679"/>
    </source>
</evidence>
<feature type="domain" description="Response regulatory" evidence="14">
    <location>
        <begin position="688"/>
        <end position="803"/>
    </location>
</feature>
<keyword evidence="11" id="KW-0812">Transmembrane</keyword>
<proteinExistence type="predicted"/>
<dbReference type="EMBL" id="FUXE01000004">
    <property type="protein sequence ID" value="SJZ59493.1"/>
    <property type="molecule type" value="Genomic_DNA"/>
</dbReference>
<dbReference type="PROSITE" id="PS00041">
    <property type="entry name" value="HTH_ARAC_FAMILY_1"/>
    <property type="match status" value="1"/>
</dbReference>
<accession>A0A1T4LXM3</accession>
<dbReference type="InterPro" id="IPR009057">
    <property type="entry name" value="Homeodomain-like_sf"/>
</dbReference>
<dbReference type="Gene3D" id="3.30.565.10">
    <property type="entry name" value="Histidine kinase-like ATPase, C-terminal domain"/>
    <property type="match status" value="1"/>
</dbReference>